<keyword evidence="5" id="KW-1185">Reference proteome</keyword>
<protein>
    <recommendedName>
        <fullName evidence="3">Bacterial repeat domain-containing protein</fullName>
    </recommendedName>
</protein>
<feature type="domain" description="Bacterial repeat" evidence="3">
    <location>
        <begin position="224"/>
        <end position="302"/>
    </location>
</feature>
<feature type="chain" id="PRO_5027634562" description="Bacterial repeat domain-containing protein" evidence="2">
    <location>
        <begin position="33"/>
        <end position="2334"/>
    </location>
</feature>
<name>A0A6V8SBK3_9CLOT</name>
<gene>
    <name evidence="4" type="ORF">bsdtw1_00276</name>
</gene>
<reference evidence="4 5" key="1">
    <citation type="submission" date="2020-07" db="EMBL/GenBank/DDBJ databases">
        <title>A new beta-1,3-glucan-decomposing anaerobic bacterium isolated from anoxic soil subjected to biological soil disinfestation.</title>
        <authorList>
            <person name="Ueki A."/>
            <person name="Tonouchi A."/>
        </authorList>
    </citation>
    <scope>NUCLEOTIDE SEQUENCE [LARGE SCALE GENOMIC DNA]</scope>
    <source>
        <strain evidence="4 5">TW1</strain>
    </source>
</reference>
<comment type="caution">
    <text evidence="4">The sequence shown here is derived from an EMBL/GenBank/DDBJ whole genome shotgun (WGS) entry which is preliminary data.</text>
</comment>
<feature type="domain" description="Bacterial repeat" evidence="3">
    <location>
        <begin position="390"/>
        <end position="465"/>
    </location>
</feature>
<keyword evidence="1" id="KW-0812">Transmembrane</keyword>
<keyword evidence="1" id="KW-0472">Membrane</keyword>
<evidence type="ECO:0000256" key="2">
    <source>
        <dbReference type="SAM" id="SignalP"/>
    </source>
</evidence>
<feature type="transmembrane region" description="Helical" evidence="1">
    <location>
        <begin position="2300"/>
        <end position="2320"/>
    </location>
</feature>
<proteinExistence type="predicted"/>
<evidence type="ECO:0000259" key="3">
    <source>
        <dbReference type="Pfam" id="PF18998"/>
    </source>
</evidence>
<evidence type="ECO:0000313" key="4">
    <source>
        <dbReference type="EMBL" id="GFP74231.1"/>
    </source>
</evidence>
<dbReference type="Proteomes" id="UP000580568">
    <property type="component" value="Unassembled WGS sequence"/>
</dbReference>
<dbReference type="EMBL" id="BLZR01000001">
    <property type="protein sequence ID" value="GFP74231.1"/>
    <property type="molecule type" value="Genomic_DNA"/>
</dbReference>
<keyword evidence="1" id="KW-1133">Transmembrane helix</keyword>
<dbReference type="Pfam" id="PF18998">
    <property type="entry name" value="Flg_new_2"/>
    <property type="match status" value="2"/>
</dbReference>
<evidence type="ECO:0000256" key="1">
    <source>
        <dbReference type="SAM" id="Phobius"/>
    </source>
</evidence>
<accession>A0A6V8SBK3</accession>
<sequence length="2334" mass="253350">MGKCKTKITDRIFAMVLALITVAYLMPTTAFAANERNPEAFTINVKDSNGIAVSDATVTYEVKDTSSVVETGSSQTDADGYVVVTELANHTDAITDGTITISYSIAKSGYTTKQADDVPVSDAKGNIDVVLSATPPATANLSVVKSGSGTVKINGAESSGVTVNKEDTIALEVTPVDVDGGKAYIKSLTIGTESIPVEKYKAYSNNALKILKDTQIVVEFGIEYTITASAGSGGTISLNNNKVNSVTVDKDALVSVSVTPDSGYEISGVVIDGVTQTVSDVSKFTKDIAVSKDVTVSATFVKVYTIVVTYDNAKGTVVTDPACAGGQVTVKEGNNIEVTATPNPNYRVSKVVKNGLTTDYTENGKSYQDTVIKIEKDYSYEITFAPNICKVTANQPANGKVVIENANVDYDGSTKVTLTPDSGYVLQSVTVDGTSVDVEQVDNDSVQFTINNIVNDKNIVVSFKQMPIVEMTDVSFNSSDAVRVDSQAALYVFKKDSTVTLSTTKEGMRINGEKGGILTKKPTRSITETTTIEKLEIFYKDECSLHPTWHKVELPDGGLKLVIDKTEPTVTLNPDKANSYDYYNKDVNVAIAAEDPDSYSGIANVEYWVKNNGVETQHDTITVNNEPTYNGNIVVDASKNNSDNVQVIVEVTDASGNITTETKNLKINTTKPVVSISIDGTLHPEAKAGYYNSDRKATITIVDRATSFDETAVLNGLNITAKNQAGNDVIVSKSAMLSEWSHSGDTHTATLTFSTDANYKWQLSYTNKADLTNDSASTTGDSVYEFVVDKAAPVGSIALEKTTWNQLLSTITFGIWKNYSVSAEAKGTDITSPVYDIKYYKSNTTTALTKEELTALYDSGKFVSEKYTVSSDEQFEVYARITDYAGNTLYVSTNGIIVDMTESEITLTPDAPNKNGLYNKDVDVAIKVNDGVVDGKAYSGIKTIDYTVENNGTVTQSGNLYTFDKMNPTQAELKKDWSGSITVDKVKNNDDQVKVTVISYDNAGGKSEKSIPLSINTDEPVVNVSFSDTANKVVGDNGYFGVNRVATIQVTDRASAFNAEAATAGIVINAVDAKGKAVTLDTSSMISKWSSDGNVHTANITFSDDGNYTWSFDYTNKADNHMKPVNATGTTPFKFTVDKTDPTGTVSVGTSIWSKLLNVLTFGLYSNADVQVKATADDATSPVVIEYYKTSNPIAMTAEELDSKSFEPYEDFTVNADEQFVVYLKITDHAGNYIYINSDGYIVDKVKSDIAITPDEPNKNGTYKDDVNVAIKVSDAVPYSGIKTVDYWVVKDNDAANPTQKGNLYTFSKTNPTQAELLKDWTGSISVDAKKNNSCNVVVYVKTVDNAGNEDTKSIPLDIDVTAPSIKVTYDNNTDNNGNTYFNANRMATVVITERTHHFDADAATKGIVITAVDSKGNKVAIDPSAMISSWTTKEGATADAATHTATIKYSKDANYTFAISYIDKADNGNSSVNTDTSVAPYKFTVDTNAPTGTVKAKSEEGREETWNELIDSLKFGFWSGKKIALTGTSDDATSPVDSVVYYKTDAAKALTEAEVKEVTSWQTFDGFSVAANEQFTVYLKITDKAGNVSYISTDGMIVDDTSPREESIAPQITITPEKPINGLYNGDVKVSIKVDDPLVGGTYSGLKTVNYKVLNMGKETQSGTLYSFTNKTPSRDDLLKTWTGDITVDSKKNNSNDVVVEIYAEDNALNSSKDKVSIKIDITSPTIDISYSNNDGDSGKYYKKDRVATVVVTERNFKAEDVNITMTNTDGKIPEISSWKEVVGSGNQDNTTHTATITYHEDGDYTFKIEYKDLADNKCAGENYAAGTTNPKEFTVDQTLPVVSVSYDNNNAQNDKYFKANRTATIVVKEHNFDVGRVKFTQTATKGGTTIAVPSAAWSNNGDVHTATISYNADGDYTFDVKMQDMAGNESAEANYGSSVAAKDFTVDMDIKEPEITGVENGKAYKGDVIPVISFSDINYSNYEVKLTRTIMGEKDVDVTKEFIKTLSIDAQGGSGKNDTFTKEQKNDGIYTLYVKMLDKAGNESEKKVTFTVNRFGSVYEYSDYLRSLIANGGAYTQTLKNDLVITEYNPDRLVSESLVIKITCDGKPLSDVKYNVSPVINDQVGIGNSGWFQYQYTISKENFAKDGVYKISIASKDATGNAPENTNYKDKSILFRVDNTVPELTSVVGLEKAIINAQKVTVKYTLFDTIGLKSVKVYVNGKQQGDTITDFSGDMNNYSGSFVISESSSKQTVRLVVEDMAGNITDTASENFKSAYKFEKAVTVSTNSFVRWYADKPLFWGSIGGIAVFVAGIWYLIYNRKKKFKNKSEIGL</sequence>
<dbReference type="InterPro" id="IPR044060">
    <property type="entry name" value="Bacterial_rp_domain"/>
</dbReference>
<organism evidence="4 5">
    <name type="scientific">Clostridium fungisolvens</name>
    <dbReference type="NCBI Taxonomy" id="1604897"/>
    <lineage>
        <taxon>Bacteria</taxon>
        <taxon>Bacillati</taxon>
        <taxon>Bacillota</taxon>
        <taxon>Clostridia</taxon>
        <taxon>Eubacteriales</taxon>
        <taxon>Clostridiaceae</taxon>
        <taxon>Clostridium</taxon>
    </lineage>
</organism>
<evidence type="ECO:0000313" key="5">
    <source>
        <dbReference type="Proteomes" id="UP000580568"/>
    </source>
</evidence>
<feature type="signal peptide" evidence="2">
    <location>
        <begin position="1"/>
        <end position="32"/>
    </location>
</feature>
<keyword evidence="2" id="KW-0732">Signal</keyword>
<dbReference type="RefSeq" id="WP_183275797.1">
    <property type="nucleotide sequence ID" value="NZ_BLZR01000001.1"/>
</dbReference>